<dbReference type="Proteomes" id="UP001163603">
    <property type="component" value="Chromosome 3"/>
</dbReference>
<gene>
    <name evidence="1" type="ORF">Pint_04773</name>
</gene>
<name>A0ACC0Z7P4_9ROSI</name>
<comment type="caution">
    <text evidence="1">The sequence shown here is derived from an EMBL/GenBank/DDBJ whole genome shotgun (WGS) entry which is preliminary data.</text>
</comment>
<proteinExistence type="predicted"/>
<evidence type="ECO:0000313" key="2">
    <source>
        <dbReference type="Proteomes" id="UP001163603"/>
    </source>
</evidence>
<organism evidence="1 2">
    <name type="scientific">Pistacia integerrima</name>
    <dbReference type="NCBI Taxonomy" id="434235"/>
    <lineage>
        <taxon>Eukaryota</taxon>
        <taxon>Viridiplantae</taxon>
        <taxon>Streptophyta</taxon>
        <taxon>Embryophyta</taxon>
        <taxon>Tracheophyta</taxon>
        <taxon>Spermatophyta</taxon>
        <taxon>Magnoliopsida</taxon>
        <taxon>eudicotyledons</taxon>
        <taxon>Gunneridae</taxon>
        <taxon>Pentapetalae</taxon>
        <taxon>rosids</taxon>
        <taxon>malvids</taxon>
        <taxon>Sapindales</taxon>
        <taxon>Anacardiaceae</taxon>
        <taxon>Pistacia</taxon>
    </lineage>
</organism>
<protein>
    <submittedName>
        <fullName evidence="1">Uncharacterized protein</fullName>
    </submittedName>
</protein>
<sequence>MPQQLFLQSCRVQNFQVKLGQGGFGSVFQGILEDGTKVAVKRLGSDVNQGKKEFLSEIKTIGSIHHFNLNHKEDAVQMIQVAISCLQTNLYRRPSASVLVKVFEGLSTLEPVTDYSFLNTVHEEFPQEARAGDSSPITASVLSGPR</sequence>
<evidence type="ECO:0000313" key="1">
    <source>
        <dbReference type="EMBL" id="KAJ0045913.1"/>
    </source>
</evidence>
<dbReference type="EMBL" id="CM047738">
    <property type="protein sequence ID" value="KAJ0045913.1"/>
    <property type="molecule type" value="Genomic_DNA"/>
</dbReference>
<reference evidence="2" key="1">
    <citation type="journal article" date="2023" name="G3 (Bethesda)">
        <title>Genome assembly and association tests identify interacting loci associated with vigor, precocity, and sex in interspecific pistachio rootstocks.</title>
        <authorList>
            <person name="Palmer W."/>
            <person name="Jacygrad E."/>
            <person name="Sagayaradj S."/>
            <person name="Cavanaugh K."/>
            <person name="Han R."/>
            <person name="Bertier L."/>
            <person name="Beede B."/>
            <person name="Kafkas S."/>
            <person name="Golino D."/>
            <person name="Preece J."/>
            <person name="Michelmore R."/>
        </authorList>
    </citation>
    <scope>NUCLEOTIDE SEQUENCE [LARGE SCALE GENOMIC DNA]</scope>
</reference>
<keyword evidence="2" id="KW-1185">Reference proteome</keyword>
<accession>A0ACC0Z7P4</accession>